<protein>
    <submittedName>
        <fullName evidence="1">Uncharacterized protein</fullName>
    </submittedName>
</protein>
<reference evidence="1" key="1">
    <citation type="submission" date="2022-09" db="EMBL/GenBank/DDBJ databases">
        <title>Actin cytoskeleton and complex cell architecture in an #Asgard archaeon.</title>
        <authorList>
            <person name="Ponce Toledo R.I."/>
            <person name="Schleper C."/>
            <person name="Rodrigues Oliveira T."/>
            <person name="Wollweber F."/>
            <person name="Xu J."/>
            <person name="Rittmann S."/>
            <person name="Klingl A."/>
            <person name="Pilhofer M."/>
        </authorList>
    </citation>
    <scope>NUCLEOTIDE SEQUENCE</scope>
    <source>
        <strain evidence="1">B-35</strain>
    </source>
</reference>
<accession>A0ABY6HVB0</accession>
<gene>
    <name evidence="1" type="ORF">NEF87_003741</name>
</gene>
<sequence length="135" mass="15914">MKSSQKNKKASESNLNMKILKYRLKKNKRRKNLDRNILIVKKDSIHFPKIRKTLNTIKLDEKNQSHLHLYTESIKNAYNPQFKTIFLGNTAHSKNILNVIKNKNIELILVDRNIENKNRLYLETAANQIPIVEFS</sequence>
<organism evidence="1 2">
    <name type="scientific">Candidatus Lokiarchaeum ossiferum</name>
    <dbReference type="NCBI Taxonomy" id="2951803"/>
    <lineage>
        <taxon>Archaea</taxon>
        <taxon>Promethearchaeati</taxon>
        <taxon>Promethearchaeota</taxon>
        <taxon>Promethearchaeia</taxon>
        <taxon>Promethearchaeales</taxon>
        <taxon>Promethearchaeaceae</taxon>
        <taxon>Candidatus Lokiarchaeum</taxon>
    </lineage>
</organism>
<evidence type="ECO:0000313" key="1">
    <source>
        <dbReference type="EMBL" id="UYP47456.1"/>
    </source>
</evidence>
<dbReference type="Proteomes" id="UP001208689">
    <property type="component" value="Chromosome"/>
</dbReference>
<dbReference type="EMBL" id="CP104013">
    <property type="protein sequence ID" value="UYP47456.1"/>
    <property type="molecule type" value="Genomic_DNA"/>
</dbReference>
<proteinExistence type="predicted"/>
<keyword evidence="2" id="KW-1185">Reference proteome</keyword>
<name>A0ABY6HVB0_9ARCH</name>
<evidence type="ECO:0000313" key="2">
    <source>
        <dbReference type="Proteomes" id="UP001208689"/>
    </source>
</evidence>